<sequence>MTFKLVNSFILVVLTILYSQEKGAVLGRSPTLEPEVVELSSPNSPLPKEIQTDQITPVSPLSEDVIFPTEESSGEAEEVLEGSEVLSPVVGIEVSPTPMESLYPCVDPDCLELTTSQVSVKDLIRYYEDMGSELKNISAGVITRENVAKLVDLFESGQQGIVEILESPTLTALRNGEFTNNKEEEHVEEIVIEPPTKDKVGKLVSYFEKLAVQEDLTSNKSEYFVARIIDLIEETKEEELAQVQVPREMVLRLASAWDNLAQRDTKVLSPIALEMGYTFNDLCRDKLARCMELYLDQQPVVESAYPPIVSPLKTVSEVVVTRKGGFQVTAPNKQEAINTVISNANAATGRSFEPEDVEVKRVFRGSYLDTDE</sequence>
<name>A0A1J4MDL6_9CRYT</name>
<dbReference type="Proteomes" id="UP000186804">
    <property type="component" value="Unassembled WGS sequence"/>
</dbReference>
<reference evidence="2 3" key="1">
    <citation type="submission" date="2016-10" db="EMBL/GenBank/DDBJ databases">
        <title>Reductive evolution of mitochondrial metabolism and differential evolution of invasion-related proteins in Cryptosporidium.</title>
        <authorList>
            <person name="Liu S."/>
            <person name="Roellig D.M."/>
            <person name="Guo Y."/>
            <person name="Li N."/>
            <person name="Frace M.A."/>
            <person name="Tang K."/>
            <person name="Zhang L."/>
            <person name="Feng Y."/>
            <person name="Xiao L."/>
        </authorList>
    </citation>
    <scope>NUCLEOTIDE SEQUENCE [LARGE SCALE GENOMIC DNA]</scope>
    <source>
        <strain evidence="2">30847</strain>
    </source>
</reference>
<accession>A0A1J4MDL6</accession>
<evidence type="ECO:0000256" key="1">
    <source>
        <dbReference type="SAM" id="SignalP"/>
    </source>
</evidence>
<keyword evidence="3" id="KW-1185">Reference proteome</keyword>
<feature type="chain" id="PRO_5013176157" evidence="1">
    <location>
        <begin position="20"/>
        <end position="372"/>
    </location>
</feature>
<keyword evidence="1" id="KW-0732">Signal</keyword>
<evidence type="ECO:0000313" key="3">
    <source>
        <dbReference type="Proteomes" id="UP000186804"/>
    </source>
</evidence>
<feature type="signal peptide" evidence="1">
    <location>
        <begin position="1"/>
        <end position="19"/>
    </location>
</feature>
<comment type="caution">
    <text evidence="2">The sequence shown here is derived from an EMBL/GenBank/DDBJ whole genome shotgun (WGS) entry which is preliminary data.</text>
</comment>
<gene>
    <name evidence="2" type="ORF">cand_012700</name>
</gene>
<dbReference type="OrthoDB" id="343585at2759"/>
<proteinExistence type="predicted"/>
<organism evidence="2 3">
    <name type="scientific">Cryptosporidium andersoni</name>
    <dbReference type="NCBI Taxonomy" id="117008"/>
    <lineage>
        <taxon>Eukaryota</taxon>
        <taxon>Sar</taxon>
        <taxon>Alveolata</taxon>
        <taxon>Apicomplexa</taxon>
        <taxon>Conoidasida</taxon>
        <taxon>Coccidia</taxon>
        <taxon>Eucoccidiorida</taxon>
        <taxon>Eimeriorina</taxon>
        <taxon>Cryptosporidiidae</taxon>
        <taxon>Cryptosporidium</taxon>
    </lineage>
</organism>
<dbReference type="EMBL" id="LRBS01000117">
    <property type="protein sequence ID" value="OII72320.1"/>
    <property type="molecule type" value="Genomic_DNA"/>
</dbReference>
<dbReference type="VEuPathDB" id="CryptoDB:cand_012700"/>
<dbReference type="RefSeq" id="XP_067066915.1">
    <property type="nucleotide sequence ID" value="XM_067211507.1"/>
</dbReference>
<protein>
    <submittedName>
        <fullName evidence="2">Uncharacterized protein</fullName>
    </submittedName>
</protein>
<evidence type="ECO:0000313" key="2">
    <source>
        <dbReference type="EMBL" id="OII72320.1"/>
    </source>
</evidence>
<dbReference type="AlphaFoldDB" id="A0A1J4MDL6"/>
<dbReference type="GeneID" id="92365455"/>